<dbReference type="InterPro" id="IPR025495">
    <property type="entry name" value="DUF4386"/>
</dbReference>
<dbReference type="RefSeq" id="WP_244677064.1">
    <property type="nucleotide sequence ID" value="NZ_CP095046.1"/>
</dbReference>
<keyword evidence="3" id="KW-1185">Reference proteome</keyword>
<feature type="transmembrane region" description="Helical" evidence="1">
    <location>
        <begin position="12"/>
        <end position="31"/>
    </location>
</feature>
<name>A0A8T9Q898_9BACT</name>
<keyword evidence="1" id="KW-0812">Transmembrane</keyword>
<evidence type="ECO:0000313" key="3">
    <source>
        <dbReference type="Proteomes" id="UP000831796"/>
    </source>
</evidence>
<feature type="transmembrane region" description="Helical" evidence="1">
    <location>
        <begin position="146"/>
        <end position="166"/>
    </location>
</feature>
<accession>A0A8T9Q898</accession>
<feature type="transmembrane region" description="Helical" evidence="1">
    <location>
        <begin position="178"/>
        <end position="197"/>
    </location>
</feature>
<dbReference type="Proteomes" id="UP000831796">
    <property type="component" value="Chromosome"/>
</dbReference>
<dbReference type="EMBL" id="CP095046">
    <property type="protein sequence ID" value="UOQ73714.1"/>
    <property type="molecule type" value="Genomic_DNA"/>
</dbReference>
<reference evidence="2" key="1">
    <citation type="submission" date="2022-04" db="EMBL/GenBank/DDBJ databases">
        <title>Hymenobacter sp. isolated from the air.</title>
        <authorList>
            <person name="Won M."/>
            <person name="Lee C.-M."/>
            <person name="Woen H.-Y."/>
            <person name="Kwon S.-W."/>
        </authorList>
    </citation>
    <scope>NUCLEOTIDE SEQUENCE</scope>
    <source>
        <strain evidence="2">5116S-3</strain>
    </source>
</reference>
<protein>
    <submittedName>
        <fullName evidence="2">DUF4386 domain-containing protein</fullName>
    </submittedName>
</protein>
<sequence>MSSRTLDISPLPYARLGGALYLTIILCGLFSEGFVMSQLVGADAAATARNILASPLLWRWAVAANVLLVLCALPLLWIEYLLLRPVNHALVMLSVVFNLASLAVEAVSKVFMLLVLPLLSSADYLAAFGPRQLPMLGHIALRLHDISFNVALIFFGCTCLLNGYLIYKSGYFPKVLGLLMQAAGGCYLVACTAALFAPELANVLLPTILLPCLIGELCMSLWLLLKGVNAAQWQARVSQVA</sequence>
<proteinExistence type="predicted"/>
<organism evidence="2 3">
    <name type="scientific">Hymenobacter cellulosilyticus</name>
    <dbReference type="NCBI Taxonomy" id="2932248"/>
    <lineage>
        <taxon>Bacteria</taxon>
        <taxon>Pseudomonadati</taxon>
        <taxon>Bacteroidota</taxon>
        <taxon>Cytophagia</taxon>
        <taxon>Cytophagales</taxon>
        <taxon>Hymenobacteraceae</taxon>
        <taxon>Hymenobacter</taxon>
    </lineage>
</organism>
<evidence type="ECO:0000256" key="1">
    <source>
        <dbReference type="SAM" id="Phobius"/>
    </source>
</evidence>
<dbReference type="AlphaFoldDB" id="A0A8T9Q898"/>
<gene>
    <name evidence="2" type="ORF">MUN79_07275</name>
</gene>
<dbReference type="Pfam" id="PF14329">
    <property type="entry name" value="DUF4386"/>
    <property type="match status" value="1"/>
</dbReference>
<keyword evidence="1" id="KW-1133">Transmembrane helix</keyword>
<keyword evidence="1" id="KW-0472">Membrane</keyword>
<dbReference type="KEGG" id="hcu:MUN79_07275"/>
<feature type="transmembrane region" description="Helical" evidence="1">
    <location>
        <begin position="90"/>
        <end position="116"/>
    </location>
</feature>
<evidence type="ECO:0000313" key="2">
    <source>
        <dbReference type="EMBL" id="UOQ73714.1"/>
    </source>
</evidence>
<feature type="transmembrane region" description="Helical" evidence="1">
    <location>
        <begin position="57"/>
        <end position="78"/>
    </location>
</feature>
<feature type="transmembrane region" description="Helical" evidence="1">
    <location>
        <begin position="203"/>
        <end position="225"/>
    </location>
</feature>